<feature type="domain" description="Cobalamin-independent methionine synthase MetE C-terminal/archaeal" evidence="1">
    <location>
        <begin position="18"/>
        <end position="87"/>
    </location>
</feature>
<evidence type="ECO:0000313" key="3">
    <source>
        <dbReference type="Proteomes" id="UP001596977"/>
    </source>
</evidence>
<evidence type="ECO:0000259" key="1">
    <source>
        <dbReference type="Pfam" id="PF01717"/>
    </source>
</evidence>
<evidence type="ECO:0000313" key="2">
    <source>
        <dbReference type="EMBL" id="MFD0948598.1"/>
    </source>
</evidence>
<dbReference type="PANTHER" id="PTHR43844">
    <property type="entry name" value="METHIONINE SYNTHASE"/>
    <property type="match status" value="1"/>
</dbReference>
<dbReference type="SUPFAM" id="SSF51726">
    <property type="entry name" value="UROD/MetE-like"/>
    <property type="match status" value="1"/>
</dbReference>
<keyword evidence="3" id="KW-1185">Reference proteome</keyword>
<reference evidence="3" key="1">
    <citation type="journal article" date="2019" name="Int. J. Syst. Evol. Microbiol.">
        <title>The Global Catalogue of Microorganisms (GCM) 10K type strain sequencing project: providing services to taxonomists for standard genome sequencing and annotation.</title>
        <authorList>
            <consortium name="The Broad Institute Genomics Platform"/>
            <consortium name="The Broad Institute Genome Sequencing Center for Infectious Disease"/>
            <person name="Wu L."/>
            <person name="Ma J."/>
        </authorList>
    </citation>
    <scope>NUCLEOTIDE SEQUENCE [LARGE SCALE GENOMIC DNA]</scope>
    <source>
        <strain evidence="3">CCUG 62982</strain>
    </source>
</reference>
<dbReference type="Gene3D" id="3.20.20.210">
    <property type="match status" value="1"/>
</dbReference>
<dbReference type="RefSeq" id="WP_264946509.1">
    <property type="nucleotide sequence ID" value="NZ_JAPDRA010000015.1"/>
</dbReference>
<sequence>MKRSSDRILVSHAGRLSPENPEFRALEQRKSRGEDIPDEVYIPQLEAAIREMIQRQVDMGVDVISDGEAGRFNTFAKYGKRIEGLIYRECKPGEVGAVVFDSRERRTFPGFYKAADAERFKDGAPTNNQMRMVAVDALKVKNIDIIAGELERFRRILTELDLNDRDAFFPMMSPGWLDHFIYDEHYGNEEEFLYALAEVLRPEYEAVVNAGFILQLDGPDLPDKWATLVPEITLEEYRKKAKLRVDVTNHALRNIPEEMVRYHLCWGSWNGPHIDDIPFAHVVDLMLEIKAQAYSFEAGNVRHEHEWKIWKDVKLPEGKILIPGVVSHRTNTIEHPEVVSDRLQNFARYVGRENVIAGTDCGMGGGRMSHEIGWAKIQAMVDGSALASRELWQPVAA</sequence>
<gene>
    <name evidence="2" type="ORF">ACFQ1E_19825</name>
</gene>
<organism evidence="2 3">
    <name type="scientific">Sphingomonas canadensis</name>
    <dbReference type="NCBI Taxonomy" id="1219257"/>
    <lineage>
        <taxon>Bacteria</taxon>
        <taxon>Pseudomonadati</taxon>
        <taxon>Pseudomonadota</taxon>
        <taxon>Alphaproteobacteria</taxon>
        <taxon>Sphingomonadales</taxon>
        <taxon>Sphingomonadaceae</taxon>
        <taxon>Sphingomonas</taxon>
    </lineage>
</organism>
<dbReference type="InterPro" id="IPR002629">
    <property type="entry name" value="Met_Synth_C/arc"/>
</dbReference>
<dbReference type="PANTHER" id="PTHR43844:SF2">
    <property type="entry name" value="SYNTHASE, VITAMIN-B12 INDEPENDENT, PUTATIVE (AFU_ORTHOLOGUE AFUA_3G12060)-RELATED"/>
    <property type="match status" value="1"/>
</dbReference>
<dbReference type="Proteomes" id="UP001596977">
    <property type="component" value="Unassembled WGS sequence"/>
</dbReference>
<dbReference type="InterPro" id="IPR038071">
    <property type="entry name" value="UROD/MetE-like_sf"/>
</dbReference>
<protein>
    <recommendedName>
        <fullName evidence="1">Cobalamin-independent methionine synthase MetE C-terminal/archaeal domain-containing protein</fullName>
    </recommendedName>
</protein>
<accession>A0ABW3HAX1</accession>
<name>A0ABW3HAX1_9SPHN</name>
<proteinExistence type="predicted"/>
<dbReference type="EMBL" id="JBHTJG010000015">
    <property type="protein sequence ID" value="MFD0948598.1"/>
    <property type="molecule type" value="Genomic_DNA"/>
</dbReference>
<dbReference type="Pfam" id="PF01717">
    <property type="entry name" value="Meth_synt_2"/>
    <property type="match status" value="1"/>
</dbReference>
<comment type="caution">
    <text evidence="2">The sequence shown here is derived from an EMBL/GenBank/DDBJ whole genome shotgun (WGS) entry which is preliminary data.</text>
</comment>